<gene>
    <name evidence="2" type="ORF">F0L68_33955</name>
</gene>
<reference evidence="2 3" key="1">
    <citation type="submission" date="2019-09" db="EMBL/GenBank/DDBJ databases">
        <title>Goodfellowia gen. nov., a new genus of the Pseudonocardineae related to Actinoalloteichus, containing Goodfellowia coeruleoviolacea gen. nov., comb. nov. gen. nov., comb. nov.</title>
        <authorList>
            <person name="Labeda D."/>
        </authorList>
    </citation>
    <scope>NUCLEOTIDE SEQUENCE [LARGE SCALE GENOMIC DNA]</scope>
    <source>
        <strain evidence="2 3">AN110305</strain>
    </source>
</reference>
<dbReference type="Pfam" id="PF13468">
    <property type="entry name" value="Glyoxalase_3"/>
    <property type="match status" value="1"/>
</dbReference>
<dbReference type="Gene3D" id="3.10.180.10">
    <property type="entry name" value="2,3-Dihydroxybiphenyl 1,2-Dioxygenase, domain 1"/>
    <property type="match status" value="1"/>
</dbReference>
<dbReference type="Proteomes" id="UP000323454">
    <property type="component" value="Unassembled WGS sequence"/>
</dbReference>
<sequence length="294" mass="31103">MNSTRAADIDYIDHAVLLTKDLDALSERYQALGFTLSPPSPHQLSDRPGGPLTATCTANRCALFGESYLELLGIVDETAPDPWRVRPVAEERQGFRGLVFGCGDAEVVSARLAASGLSSSGVLSLAREVDTPEGTRTMRASSVHVDHRSGGWLGAASHLDPEYVHQARYLRHANGATRLDGVLVAVDDGELDDEVTRYSLILDAHPEVHGPRHVFELRTGRVEIVPASAFGDVLPGETSPALPSFAALSVAVADLTAARNLVEGNGIATRSVPAGFLVASADACGVSVRFVAND</sequence>
<feature type="domain" description="Glyoxalase-like" evidence="1">
    <location>
        <begin position="12"/>
        <end position="190"/>
    </location>
</feature>
<evidence type="ECO:0000313" key="3">
    <source>
        <dbReference type="Proteomes" id="UP000323454"/>
    </source>
</evidence>
<dbReference type="InterPro" id="IPR029068">
    <property type="entry name" value="Glyas_Bleomycin-R_OHBP_Dase"/>
</dbReference>
<dbReference type="AlphaFoldDB" id="A0A5B2WQF1"/>
<comment type="caution">
    <text evidence="2">The sequence shown here is derived from an EMBL/GenBank/DDBJ whole genome shotgun (WGS) entry which is preliminary data.</text>
</comment>
<dbReference type="OrthoDB" id="4152030at2"/>
<proteinExistence type="predicted"/>
<dbReference type="RefSeq" id="WP_149853980.1">
    <property type="nucleotide sequence ID" value="NZ_VUOB01000070.1"/>
</dbReference>
<reference evidence="2 3" key="2">
    <citation type="submission" date="2019-09" db="EMBL/GenBank/DDBJ databases">
        <authorList>
            <person name="Jin C."/>
        </authorList>
    </citation>
    <scope>NUCLEOTIDE SEQUENCE [LARGE SCALE GENOMIC DNA]</scope>
    <source>
        <strain evidence="2 3">AN110305</strain>
    </source>
</reference>
<evidence type="ECO:0000313" key="2">
    <source>
        <dbReference type="EMBL" id="KAA2253000.1"/>
    </source>
</evidence>
<dbReference type="SUPFAM" id="SSF54593">
    <property type="entry name" value="Glyoxalase/Bleomycin resistance protein/Dihydroxybiphenyl dioxygenase"/>
    <property type="match status" value="1"/>
</dbReference>
<dbReference type="EMBL" id="VUOB01000070">
    <property type="protein sequence ID" value="KAA2253000.1"/>
    <property type="molecule type" value="Genomic_DNA"/>
</dbReference>
<dbReference type="InterPro" id="IPR025870">
    <property type="entry name" value="Glyoxalase-like_dom"/>
</dbReference>
<keyword evidence="3" id="KW-1185">Reference proteome</keyword>
<protein>
    <submittedName>
        <fullName evidence="2">VOC family protein</fullName>
    </submittedName>
</protein>
<organism evidence="2 3">
    <name type="scientific">Solihabitans fulvus</name>
    <dbReference type="NCBI Taxonomy" id="1892852"/>
    <lineage>
        <taxon>Bacteria</taxon>
        <taxon>Bacillati</taxon>
        <taxon>Actinomycetota</taxon>
        <taxon>Actinomycetes</taxon>
        <taxon>Pseudonocardiales</taxon>
        <taxon>Pseudonocardiaceae</taxon>
        <taxon>Solihabitans</taxon>
    </lineage>
</organism>
<evidence type="ECO:0000259" key="1">
    <source>
        <dbReference type="Pfam" id="PF13468"/>
    </source>
</evidence>
<accession>A0A5B2WQF1</accession>
<name>A0A5B2WQF1_9PSEU</name>